<sequence>MAATSVVQSIYEQSQEINLDDNSNDEIDIDSNNEE</sequence>
<organism evidence="2 3">
    <name type="scientific">Mycoplasmopsis fermentans (strain ATCC 19989 / NBRC 14854 / NCTC 10117 / PG18)</name>
    <name type="common">Mycoplasma fermentans</name>
    <dbReference type="NCBI Taxonomy" id="496833"/>
    <lineage>
        <taxon>Bacteria</taxon>
        <taxon>Bacillati</taxon>
        <taxon>Mycoplasmatota</taxon>
        <taxon>Mycoplasmoidales</taxon>
        <taxon>Metamycoplasmataceae</taxon>
        <taxon>Mycoplasmopsis</taxon>
    </lineage>
</organism>
<evidence type="ECO:0000313" key="2">
    <source>
        <dbReference type="EMBL" id="BAH69644.1"/>
    </source>
</evidence>
<evidence type="ECO:0000313" key="3">
    <source>
        <dbReference type="Proteomes" id="UP000006810"/>
    </source>
</evidence>
<dbReference type="AlphaFoldDB" id="C4XES2"/>
<dbReference type="EMBL" id="AP009608">
    <property type="protein sequence ID" value="BAH69644.1"/>
    <property type="molecule type" value="Genomic_DNA"/>
</dbReference>
<protein>
    <submittedName>
        <fullName evidence="2">Uncharacterized protein</fullName>
    </submittedName>
</protein>
<name>C4XES2_MYCFP</name>
<feature type="region of interest" description="Disordered" evidence="1">
    <location>
        <begin position="14"/>
        <end position="35"/>
    </location>
</feature>
<dbReference type="HOGENOM" id="CLU_3365952_0_0_14"/>
<proteinExistence type="predicted"/>
<reference evidence="2 3" key="1">
    <citation type="journal article" date="2009" name="Curr. Microbiol.">
        <title>Molecular cloning and expression of a novel cholinephosphotransferase involved in glycoglycerophospholipid biosynthesis of Mycoplasma fermentans.</title>
        <authorList>
            <person name="Ishida N."/>
            <person name="Irikura D."/>
            <person name="Matsuda K."/>
            <person name="Sato S."/>
            <person name="Asano K."/>
        </authorList>
    </citation>
    <scope>NUCLEOTIDE SEQUENCE [LARGE SCALE GENOMIC DNA]</scope>
    <source>
        <strain evidence="3">ATCC 19989 / NBRC 14854 / NCTC 10117 / PG18</strain>
    </source>
</reference>
<dbReference type="KEGG" id="mfp:MBIO_0379"/>
<accession>C4XES2</accession>
<gene>
    <name evidence="2" type="ordered locus">MBIO_0379</name>
</gene>
<evidence type="ECO:0000256" key="1">
    <source>
        <dbReference type="SAM" id="MobiDB-lite"/>
    </source>
</evidence>
<dbReference type="Proteomes" id="UP000006810">
    <property type="component" value="Chromosome"/>
</dbReference>
<keyword evidence="3" id="KW-1185">Reference proteome</keyword>
<feature type="compositionally biased region" description="Acidic residues" evidence="1">
    <location>
        <begin position="18"/>
        <end position="35"/>
    </location>
</feature>